<keyword evidence="2" id="KW-1185">Reference proteome</keyword>
<evidence type="ECO:0000313" key="1">
    <source>
        <dbReference type="EMBL" id="WJZ95268.1"/>
    </source>
</evidence>
<name>A0ABY9CJB6_VITVI</name>
<dbReference type="EMBL" id="CP126656">
    <property type="protein sequence ID" value="WJZ95268.1"/>
    <property type="molecule type" value="Genomic_DNA"/>
</dbReference>
<reference evidence="1 2" key="1">
    <citation type="journal article" date="2023" name="Hortic Res">
        <title>The complete reference genome for grapevine (Vitis vinifera L.) genetics and breeding.</title>
        <authorList>
            <person name="Shi X."/>
            <person name="Cao S."/>
            <person name="Wang X."/>
            <person name="Huang S."/>
            <person name="Wang Y."/>
            <person name="Liu Z."/>
            <person name="Liu W."/>
            <person name="Leng X."/>
            <person name="Peng Y."/>
            <person name="Wang N."/>
            <person name="Wang Y."/>
            <person name="Ma Z."/>
            <person name="Xu X."/>
            <person name="Zhang F."/>
            <person name="Xue H."/>
            <person name="Zhong H."/>
            <person name="Wang Y."/>
            <person name="Zhang K."/>
            <person name="Velt A."/>
            <person name="Avia K."/>
            <person name="Holtgrawe D."/>
            <person name="Grimplet J."/>
            <person name="Matus J.T."/>
            <person name="Ware D."/>
            <person name="Wu X."/>
            <person name="Wang H."/>
            <person name="Liu C."/>
            <person name="Fang Y."/>
            <person name="Rustenholz C."/>
            <person name="Cheng Z."/>
            <person name="Xiao H."/>
            <person name="Zhou Y."/>
        </authorList>
    </citation>
    <scope>NUCLEOTIDE SEQUENCE [LARGE SCALE GENOMIC DNA]</scope>
    <source>
        <strain evidence="2">cv. Pinot noir / PN40024</strain>
        <tissue evidence="1">Leaf</tissue>
    </source>
</reference>
<sequence>MYWYVYRHCKQKQAITGDFDTNKDLVTEDECSVLETSPSSVGRAGKGVRLVATDKDEVDPTRVSAPPKASLQEDITFYSDEVSPLCHTSNVPSLAELTGDMDDQENALDRTEELEPLLTDLDPITHIDDLEE</sequence>
<dbReference type="Proteomes" id="UP001227230">
    <property type="component" value="Chromosome 9"/>
</dbReference>
<evidence type="ECO:0000313" key="2">
    <source>
        <dbReference type="Proteomes" id="UP001227230"/>
    </source>
</evidence>
<proteinExistence type="predicted"/>
<protein>
    <submittedName>
        <fullName evidence="1">Uncharacterized protein</fullName>
    </submittedName>
</protein>
<gene>
    <name evidence="1" type="ORF">VitviT2T_014050</name>
</gene>
<accession>A0ABY9CJB6</accession>
<organism evidence="1 2">
    <name type="scientific">Vitis vinifera</name>
    <name type="common">Grape</name>
    <dbReference type="NCBI Taxonomy" id="29760"/>
    <lineage>
        <taxon>Eukaryota</taxon>
        <taxon>Viridiplantae</taxon>
        <taxon>Streptophyta</taxon>
        <taxon>Embryophyta</taxon>
        <taxon>Tracheophyta</taxon>
        <taxon>Spermatophyta</taxon>
        <taxon>Magnoliopsida</taxon>
        <taxon>eudicotyledons</taxon>
        <taxon>Gunneridae</taxon>
        <taxon>Pentapetalae</taxon>
        <taxon>rosids</taxon>
        <taxon>Vitales</taxon>
        <taxon>Vitaceae</taxon>
        <taxon>Viteae</taxon>
        <taxon>Vitis</taxon>
    </lineage>
</organism>